<sequence>MLMLVLLIALLAVVVVMIVLRRWTGRLASLATLLAGAIAVLWLAEVGLLPGTQGPLTAQRPLIPGLDR</sequence>
<dbReference type="AlphaFoldDB" id="A0A089Q670"/>
<keyword evidence="3" id="KW-1185">Reference proteome</keyword>
<dbReference type="RefSeq" id="WP_043757132.1">
    <property type="nucleotide sequence ID" value="NZ_CP003811.1"/>
</dbReference>
<protein>
    <submittedName>
        <fullName evidence="2">Protein of unassigned function</fullName>
    </submittedName>
</protein>
<dbReference type="Proteomes" id="UP000029492">
    <property type="component" value="Chromosome"/>
</dbReference>
<organism evidence="2 3">
    <name type="scientific">Methylobacterium oryzae CBMB20</name>
    <dbReference type="NCBI Taxonomy" id="693986"/>
    <lineage>
        <taxon>Bacteria</taxon>
        <taxon>Pseudomonadati</taxon>
        <taxon>Pseudomonadota</taxon>
        <taxon>Alphaproteobacteria</taxon>
        <taxon>Hyphomicrobiales</taxon>
        <taxon>Methylobacteriaceae</taxon>
        <taxon>Methylobacterium</taxon>
    </lineage>
</organism>
<dbReference type="eggNOG" id="ENOG502ZZ3A">
    <property type="taxonomic scope" value="Bacteria"/>
</dbReference>
<name>A0A089Q670_9HYPH</name>
<feature type="transmembrane region" description="Helical" evidence="1">
    <location>
        <begin position="31"/>
        <end position="50"/>
    </location>
</feature>
<dbReference type="STRING" id="693986.MOC_2324"/>
<gene>
    <name evidence="2" type="ORF">MOC_2324</name>
</gene>
<evidence type="ECO:0000313" key="2">
    <source>
        <dbReference type="EMBL" id="AIQ90079.1"/>
    </source>
</evidence>
<keyword evidence="1" id="KW-1133">Transmembrane helix</keyword>
<dbReference type="KEGG" id="mor:MOC_2324"/>
<dbReference type="EMBL" id="CP003811">
    <property type="protein sequence ID" value="AIQ90079.1"/>
    <property type="molecule type" value="Genomic_DNA"/>
</dbReference>
<dbReference type="HOGENOM" id="CLU_2789193_0_0_5"/>
<proteinExistence type="predicted"/>
<keyword evidence="1" id="KW-0472">Membrane</keyword>
<evidence type="ECO:0000313" key="3">
    <source>
        <dbReference type="Proteomes" id="UP000029492"/>
    </source>
</evidence>
<keyword evidence="1" id="KW-0812">Transmembrane</keyword>
<evidence type="ECO:0000256" key="1">
    <source>
        <dbReference type="SAM" id="Phobius"/>
    </source>
</evidence>
<reference evidence="2 3" key="1">
    <citation type="journal article" date="2014" name="PLoS ONE">
        <title>Genome Information of Methylobacterium oryzae, a Plant-Probiotic Methylotroph in the Phyllosphere.</title>
        <authorList>
            <person name="Kwak M.J."/>
            <person name="Jeong H."/>
            <person name="Madhaiyan M."/>
            <person name="Lee Y."/>
            <person name="Sa T.M."/>
            <person name="Oh T.K."/>
            <person name="Kim J.F."/>
        </authorList>
    </citation>
    <scope>NUCLEOTIDE SEQUENCE [LARGE SCALE GENOMIC DNA]</scope>
    <source>
        <strain evidence="2 3">CBMB20</strain>
    </source>
</reference>
<accession>A0A089Q670</accession>